<name>A0AAU7UMC0_9MICO</name>
<dbReference type="InterPro" id="IPR013538">
    <property type="entry name" value="ASHA1/2-like_C"/>
</dbReference>
<proteinExistence type="inferred from homology"/>
<feature type="domain" description="Activator of Hsp90 ATPase homologue 1/2-like C-terminal" evidence="2">
    <location>
        <begin position="13"/>
        <end position="150"/>
    </location>
</feature>
<sequence>MTDTSITASRIIDASSDAIFNVLSNPERHAQIDGSGMVQSDEKTDRITAVGQVFTMNMYWDKLGGNYRTDNHVVGFDENKLLAWKTADSGQEPAGWEWVWELEPQGPDSTNVSVTYDWSSVTDKDVLKKISFPVVEQESLEESLGKLASAVSQV</sequence>
<protein>
    <submittedName>
        <fullName evidence="3">SRPBCC family protein</fullName>
    </submittedName>
</protein>
<organism evidence="3">
    <name type="scientific">Brevibacterium koreense</name>
    <dbReference type="NCBI Taxonomy" id="3140787"/>
    <lineage>
        <taxon>Bacteria</taxon>
        <taxon>Bacillati</taxon>
        <taxon>Actinomycetota</taxon>
        <taxon>Actinomycetes</taxon>
        <taxon>Micrococcales</taxon>
        <taxon>Brevibacteriaceae</taxon>
        <taxon>Brevibacterium</taxon>
    </lineage>
</organism>
<gene>
    <name evidence="3" type="ORF">AAFP32_02125</name>
</gene>
<dbReference type="InterPro" id="IPR023393">
    <property type="entry name" value="START-like_dom_sf"/>
</dbReference>
<evidence type="ECO:0000259" key="2">
    <source>
        <dbReference type="Pfam" id="PF08327"/>
    </source>
</evidence>
<dbReference type="AlphaFoldDB" id="A0AAU7UMC0"/>
<dbReference type="Pfam" id="PF08327">
    <property type="entry name" value="AHSA1"/>
    <property type="match status" value="1"/>
</dbReference>
<dbReference type="RefSeq" id="WP_350270434.1">
    <property type="nucleotide sequence ID" value="NZ_CP158281.1"/>
</dbReference>
<comment type="similarity">
    <text evidence="1">Belongs to the AHA1 family.</text>
</comment>
<reference evidence="3" key="1">
    <citation type="submission" date="2024-06" db="EMBL/GenBank/DDBJ databases">
        <title>Brevibacterium koreense sp. nov., isolated from jogae-jeotgal, a Korean fermented seafood.</title>
        <authorList>
            <person name="Whon T.W."/>
            <person name="Nam S."/>
            <person name="Kim Y."/>
        </authorList>
    </citation>
    <scope>NUCLEOTIDE SEQUENCE</scope>
    <source>
        <strain evidence="3">CBA3109</strain>
    </source>
</reference>
<dbReference type="CDD" id="cd07825">
    <property type="entry name" value="SRPBCC_7"/>
    <property type="match status" value="1"/>
</dbReference>
<dbReference type="EMBL" id="CP158281">
    <property type="protein sequence ID" value="XBV89552.1"/>
    <property type="molecule type" value="Genomic_DNA"/>
</dbReference>
<evidence type="ECO:0000256" key="1">
    <source>
        <dbReference type="ARBA" id="ARBA00006817"/>
    </source>
</evidence>
<dbReference type="SUPFAM" id="SSF55961">
    <property type="entry name" value="Bet v1-like"/>
    <property type="match status" value="1"/>
</dbReference>
<evidence type="ECO:0000313" key="3">
    <source>
        <dbReference type="EMBL" id="XBV89552.1"/>
    </source>
</evidence>
<accession>A0AAU7UMC0</accession>
<dbReference type="Gene3D" id="3.30.530.20">
    <property type="match status" value="1"/>
</dbReference>
<dbReference type="KEGG" id="bkr:AAFP32_02125"/>